<evidence type="ECO:0000313" key="2">
    <source>
        <dbReference type="Proteomes" id="UP001344251"/>
    </source>
</evidence>
<gene>
    <name evidence="1" type="ORF">OG863_40070</name>
</gene>
<keyword evidence="2" id="KW-1185">Reference proteome</keyword>
<accession>A0ABZ1FT50</accession>
<sequence length="124" mass="13429">MRVDVQVDGGEQELRSLYNWLRQDSAVRRGAHVTLPQAPAEPGQMGTLADVLQLVTDNGWSAASFALALSTWRQTRPGRRSVTVQRGDTTVIVENGSEEELSRLIEALEQPEGSAGGAADQEGR</sequence>
<dbReference type="EMBL" id="CP109106">
    <property type="protein sequence ID" value="WSB73644.1"/>
    <property type="molecule type" value="Genomic_DNA"/>
</dbReference>
<reference evidence="1 2" key="1">
    <citation type="submission" date="2022-10" db="EMBL/GenBank/DDBJ databases">
        <title>The complete genomes of actinobacterial strains from the NBC collection.</title>
        <authorList>
            <person name="Joergensen T.S."/>
            <person name="Alvarez Arevalo M."/>
            <person name="Sterndorff E.B."/>
            <person name="Faurdal D."/>
            <person name="Vuksanovic O."/>
            <person name="Mourched A.-S."/>
            <person name="Charusanti P."/>
            <person name="Shaw S."/>
            <person name="Blin K."/>
            <person name="Weber T."/>
        </authorList>
    </citation>
    <scope>NUCLEOTIDE SEQUENCE [LARGE SCALE GENOMIC DNA]</scope>
    <source>
        <strain evidence="1 2">NBC 01774</strain>
    </source>
</reference>
<proteinExistence type="predicted"/>
<dbReference type="RefSeq" id="WP_326623259.1">
    <property type="nucleotide sequence ID" value="NZ_CP109106.1"/>
</dbReference>
<dbReference type="InterPro" id="IPR045428">
    <property type="entry name" value="EACC1"/>
</dbReference>
<organism evidence="1 2">
    <name type="scientific">Streptomyces decoyicus</name>
    <dbReference type="NCBI Taxonomy" id="249567"/>
    <lineage>
        <taxon>Bacteria</taxon>
        <taxon>Bacillati</taxon>
        <taxon>Actinomycetota</taxon>
        <taxon>Actinomycetes</taxon>
        <taxon>Kitasatosporales</taxon>
        <taxon>Streptomycetaceae</taxon>
        <taxon>Streptomyces</taxon>
    </lineage>
</organism>
<dbReference type="Pfam" id="PF19953">
    <property type="entry name" value="EACC1"/>
    <property type="match status" value="1"/>
</dbReference>
<evidence type="ECO:0000313" key="1">
    <source>
        <dbReference type="EMBL" id="WSB73644.1"/>
    </source>
</evidence>
<protein>
    <submittedName>
        <fullName evidence="1">Uncharacterized protein</fullName>
    </submittedName>
</protein>
<dbReference type="Proteomes" id="UP001344251">
    <property type="component" value="Chromosome"/>
</dbReference>
<name>A0ABZ1FT50_9ACTN</name>